<keyword evidence="2" id="KW-0285">Flavoprotein</keyword>
<evidence type="ECO:0000313" key="6">
    <source>
        <dbReference type="EMBL" id="CEG12181.1"/>
    </source>
</evidence>
<dbReference type="Pfam" id="PF02441">
    <property type="entry name" value="Flavoprotein"/>
    <property type="match status" value="1"/>
</dbReference>
<proteinExistence type="inferred from homology"/>
<dbReference type="Gene3D" id="3.40.50.1950">
    <property type="entry name" value="Flavin prenyltransferase-like"/>
    <property type="match status" value="1"/>
</dbReference>
<dbReference type="InterPro" id="IPR004507">
    <property type="entry name" value="UbiX-like"/>
</dbReference>
<keyword evidence="1" id="KW-0637">Prenyltransferase</keyword>
<reference evidence="6" key="1">
    <citation type="submission" date="2014-09" db="EMBL/GenBank/DDBJ databases">
        <authorList>
            <person name="Probst J Alexander"/>
        </authorList>
    </citation>
    <scope>NUCLEOTIDE SEQUENCE</scope>
</reference>
<gene>
    <name evidence="6" type="ORF">MSIBF_A2020003</name>
</gene>
<evidence type="ECO:0000259" key="5">
    <source>
        <dbReference type="Pfam" id="PF02441"/>
    </source>
</evidence>
<organism evidence="6">
    <name type="scientific">groundwater metagenome</name>
    <dbReference type="NCBI Taxonomy" id="717931"/>
    <lineage>
        <taxon>unclassified sequences</taxon>
        <taxon>metagenomes</taxon>
        <taxon>ecological metagenomes</taxon>
    </lineage>
</organism>
<keyword evidence="6" id="KW-0456">Lyase</keyword>
<keyword evidence="3" id="KW-0288">FMN</keyword>
<dbReference type="GO" id="GO:0016831">
    <property type="term" value="F:carboxy-lyase activity"/>
    <property type="evidence" value="ECO:0007669"/>
    <property type="project" value="TreeGrafter"/>
</dbReference>
<evidence type="ECO:0000256" key="1">
    <source>
        <dbReference type="ARBA" id="ARBA00022602"/>
    </source>
</evidence>
<dbReference type="PANTHER" id="PTHR43374">
    <property type="entry name" value="FLAVIN PRENYLTRANSFERASE"/>
    <property type="match status" value="1"/>
</dbReference>
<dbReference type="EMBL" id="CCXY01000116">
    <property type="protein sequence ID" value="CEG12181.1"/>
    <property type="molecule type" value="Genomic_DNA"/>
</dbReference>
<dbReference type="SUPFAM" id="SSF52507">
    <property type="entry name" value="Homo-oligomeric flavin-containing Cys decarboxylases, HFCD"/>
    <property type="match status" value="1"/>
</dbReference>
<dbReference type="NCBIfam" id="TIGR00421">
    <property type="entry name" value="ubiX_pad"/>
    <property type="match status" value="1"/>
</dbReference>
<dbReference type="PANTHER" id="PTHR43374:SF1">
    <property type="entry name" value="FLAVIN PRENYLTRANSFERASE PAD1, MITOCHONDRIAL"/>
    <property type="match status" value="1"/>
</dbReference>
<evidence type="ECO:0000256" key="4">
    <source>
        <dbReference type="ARBA" id="ARBA00022679"/>
    </source>
</evidence>
<protein>
    <submittedName>
        <fullName evidence="6">Putative aromatic acid decarboxylase</fullName>
        <ecNumber evidence="6">4.1.1.-</ecNumber>
    </submittedName>
</protein>
<dbReference type="AlphaFoldDB" id="A0A098E9J2"/>
<keyword evidence="4" id="KW-0808">Transferase</keyword>
<dbReference type="EC" id="4.1.1.-" evidence="6"/>
<feature type="domain" description="Flavoprotein" evidence="5">
    <location>
        <begin position="1"/>
        <end position="190"/>
    </location>
</feature>
<dbReference type="InterPro" id="IPR036551">
    <property type="entry name" value="Flavin_trans-like"/>
</dbReference>
<sequence length="203" mass="22855">MRIVVGITGASGAVIAKRFLEILKNLKIETDLIITDEGRTLIKDELRNKTGNEIKNETGSNEALKEIENLATKIFNINDFSADIASGSNCYGKNRRDAIVIIPCSMNTVAKLTSGISDNLILRTCDVMLKENKKVIVVPRECPLNYNHLENLLKLKRLNVIIIPPMLTFYHNPKTIGDIIDFTIGKILDNLDIEHNLIKRWKN</sequence>
<evidence type="ECO:0000256" key="2">
    <source>
        <dbReference type="ARBA" id="ARBA00022630"/>
    </source>
</evidence>
<dbReference type="GO" id="GO:0004659">
    <property type="term" value="F:prenyltransferase activity"/>
    <property type="evidence" value="ECO:0007669"/>
    <property type="project" value="UniProtKB-KW"/>
</dbReference>
<evidence type="ECO:0000256" key="3">
    <source>
        <dbReference type="ARBA" id="ARBA00022643"/>
    </source>
</evidence>
<accession>A0A098E9J2</accession>
<dbReference type="HAMAP" id="MF_01984">
    <property type="entry name" value="ubiX_pad"/>
    <property type="match status" value="1"/>
</dbReference>
<dbReference type="InterPro" id="IPR003382">
    <property type="entry name" value="Flavoprotein"/>
</dbReference>
<name>A0A098E9J2_9ZZZZ</name>
<dbReference type="NCBIfam" id="NF004685">
    <property type="entry name" value="PRK06029.1"/>
    <property type="match status" value="1"/>
</dbReference>